<dbReference type="InterPro" id="IPR008576">
    <property type="entry name" value="MeTrfase_NTM1"/>
</dbReference>
<feature type="binding site" evidence="12">
    <location>
        <position position="134"/>
    </location>
    <ligand>
        <name>S-adenosyl-L-methionine</name>
        <dbReference type="ChEBI" id="CHEBI:59789"/>
    </ligand>
</feature>
<evidence type="ECO:0000256" key="8">
    <source>
        <dbReference type="ARBA" id="ARBA00047306"/>
    </source>
</evidence>
<evidence type="ECO:0000256" key="10">
    <source>
        <dbReference type="ARBA" id="ARBA00048167"/>
    </source>
</evidence>
<dbReference type="EC" id="2.1.1.244" evidence="5"/>
<comment type="catalytic activity">
    <reaction evidence="8">
        <text>N-terminal L-seryl-L-prolyl-L-lysyl-[protein] + 3 S-adenosyl-L-methionine = N-terminal N,N,N-trimethyl-L-seryl-L-prolyl-L-lysyl-[protein] + 3 S-adenosyl-L-homocysteine + 3 H(+)</text>
        <dbReference type="Rhea" id="RHEA:54724"/>
        <dbReference type="Rhea" id="RHEA-COMP:13789"/>
        <dbReference type="Rhea" id="RHEA-COMP:13973"/>
        <dbReference type="ChEBI" id="CHEBI:15378"/>
        <dbReference type="ChEBI" id="CHEBI:57856"/>
        <dbReference type="ChEBI" id="CHEBI:59789"/>
        <dbReference type="ChEBI" id="CHEBI:138061"/>
        <dbReference type="ChEBI" id="CHEBI:138317"/>
        <dbReference type="EC" id="2.1.1.244"/>
    </reaction>
</comment>
<dbReference type="RefSeq" id="XP_040781345.1">
    <property type="nucleotide sequence ID" value="XM_040916395.1"/>
</dbReference>
<dbReference type="Gene3D" id="3.40.50.150">
    <property type="entry name" value="Vaccinia Virus protein VP39"/>
    <property type="match status" value="1"/>
</dbReference>
<accession>A0A9P4YCB9</accession>
<proteinExistence type="inferred from homology"/>
<dbReference type="OrthoDB" id="1298661at2759"/>
<evidence type="ECO:0000256" key="2">
    <source>
        <dbReference type="ARBA" id="ARBA00022603"/>
    </source>
</evidence>
<dbReference type="GO" id="GO:0032259">
    <property type="term" value="P:methylation"/>
    <property type="evidence" value="ECO:0007669"/>
    <property type="project" value="UniProtKB-KW"/>
</dbReference>
<reference evidence="13" key="1">
    <citation type="journal article" date="2020" name="Phytopathology">
        <title>Genome sequence of the chestnut blight fungus Cryphonectria parasitica EP155: A fundamental resource for an archetypical invasive plant pathogen.</title>
        <authorList>
            <person name="Crouch J.A."/>
            <person name="Dawe A."/>
            <person name="Aerts A."/>
            <person name="Barry K."/>
            <person name="Churchill A.C.L."/>
            <person name="Grimwood J."/>
            <person name="Hillman B."/>
            <person name="Milgroom M.G."/>
            <person name="Pangilinan J."/>
            <person name="Smith M."/>
            <person name="Salamov A."/>
            <person name="Schmutz J."/>
            <person name="Yadav J."/>
            <person name="Grigoriev I.V."/>
            <person name="Nuss D."/>
        </authorList>
    </citation>
    <scope>NUCLEOTIDE SEQUENCE</scope>
    <source>
        <strain evidence="13">EP155</strain>
    </source>
</reference>
<keyword evidence="4 12" id="KW-0949">S-adenosyl-L-methionine</keyword>
<dbReference type="PANTHER" id="PTHR12753:SF0">
    <property type="entry name" value="ALPHA N-TERMINAL PROTEIN METHYLTRANSFERASE 1"/>
    <property type="match status" value="1"/>
</dbReference>
<dbReference type="SUPFAM" id="SSF53335">
    <property type="entry name" value="S-adenosyl-L-methionine-dependent methyltransferases"/>
    <property type="match status" value="1"/>
</dbReference>
<evidence type="ECO:0000256" key="11">
    <source>
        <dbReference type="ARBA" id="ARBA00082558"/>
    </source>
</evidence>
<protein>
    <recommendedName>
        <fullName evidence="6">Alpha N-terminal protein methyltransferase 1</fullName>
        <ecNumber evidence="5">2.1.1.244</ecNumber>
    </recommendedName>
    <alternativeName>
        <fullName evidence="11">Translation associated element 1</fullName>
    </alternativeName>
    <alternativeName>
        <fullName evidence="7">X-Pro-Lys N-terminal protein methyltransferase 1</fullName>
    </alternativeName>
</protein>
<dbReference type="InterPro" id="IPR029063">
    <property type="entry name" value="SAM-dependent_MTases_sf"/>
</dbReference>
<sequence>MSDLGSQPADSRINSEDGRKYWQNVDADVNGMLGGFPYVSRIDLQGSRNFLAKLGIGTKQGLRTVESALEGGAGIGRITEGLLLNIAQEVDVVEPIAKFTQDLARKQGVRQVFNVGLEEWQPAEGDRYDLIWNQWCLGHLTDEQLVAYLQRCKNVLAPGHGLIIVKENVTSNDVEVFDEQDSAVTRTDKKFLEIFERAGLKLARMEIQRGFPKELFPVKAYALKPQD</sequence>
<evidence type="ECO:0000313" key="14">
    <source>
        <dbReference type="Proteomes" id="UP000803844"/>
    </source>
</evidence>
<evidence type="ECO:0000256" key="1">
    <source>
        <dbReference type="ARBA" id="ARBA00009059"/>
    </source>
</evidence>
<dbReference type="GO" id="GO:0071885">
    <property type="term" value="F:N-terminal protein N-methyltransferase activity"/>
    <property type="evidence" value="ECO:0007669"/>
    <property type="project" value="UniProtKB-EC"/>
</dbReference>
<comment type="similarity">
    <text evidence="1">Belongs to the methyltransferase superfamily. NTM1 family.</text>
</comment>
<gene>
    <name evidence="13" type="ORF">M406DRAFT_246186</name>
</gene>
<comment type="catalytic activity">
    <reaction evidence="9">
        <text>N-terminal L-prolyl-L-prolyl-L-lysyl-[protein] + 2 S-adenosyl-L-methionine = N-terminal N,N-dimethyl-L-prolyl-L-prolyl-L-lysyl-[protein] + 2 S-adenosyl-L-homocysteine + 2 H(+)</text>
        <dbReference type="Rhea" id="RHEA:54736"/>
        <dbReference type="Rhea" id="RHEA-COMP:13787"/>
        <dbReference type="Rhea" id="RHEA-COMP:13974"/>
        <dbReference type="ChEBI" id="CHEBI:15378"/>
        <dbReference type="ChEBI" id="CHEBI:57856"/>
        <dbReference type="ChEBI" id="CHEBI:59789"/>
        <dbReference type="ChEBI" id="CHEBI:138059"/>
        <dbReference type="ChEBI" id="CHEBI:138318"/>
        <dbReference type="EC" id="2.1.1.244"/>
    </reaction>
</comment>
<dbReference type="FunFam" id="3.40.50.150:FF:000025">
    <property type="entry name" value="N-terminal Xaa-Pro-Lys N-methyltransferase 1"/>
    <property type="match status" value="1"/>
</dbReference>
<keyword evidence="3" id="KW-0808">Transferase</keyword>
<feature type="binding site" evidence="12">
    <location>
        <position position="77"/>
    </location>
    <ligand>
        <name>S-adenosyl-L-methionine</name>
        <dbReference type="ChEBI" id="CHEBI:59789"/>
    </ligand>
</feature>
<comment type="catalytic activity">
    <reaction evidence="10">
        <text>N-terminal L-alanyl-L-prolyl-L-lysyl-[protein] + 3 S-adenosyl-L-methionine = N-terminal N,N,N-trimethyl-L-alanyl-L-prolyl-L-lysyl-[protein] + 3 S-adenosyl-L-homocysteine + 3 H(+)</text>
        <dbReference type="Rhea" id="RHEA:54712"/>
        <dbReference type="Rhea" id="RHEA-COMP:13785"/>
        <dbReference type="Rhea" id="RHEA-COMP:13971"/>
        <dbReference type="ChEBI" id="CHEBI:15378"/>
        <dbReference type="ChEBI" id="CHEBI:57856"/>
        <dbReference type="ChEBI" id="CHEBI:59789"/>
        <dbReference type="ChEBI" id="CHEBI:138057"/>
        <dbReference type="ChEBI" id="CHEBI:138315"/>
        <dbReference type="EC" id="2.1.1.244"/>
    </reaction>
</comment>
<keyword evidence="2" id="KW-0489">Methyltransferase</keyword>
<name>A0A9P4YCB9_CRYP1</name>
<evidence type="ECO:0000256" key="12">
    <source>
        <dbReference type="PIRSR" id="PIRSR016958-1"/>
    </source>
</evidence>
<dbReference type="CDD" id="cd02440">
    <property type="entry name" value="AdoMet_MTases"/>
    <property type="match status" value="1"/>
</dbReference>
<dbReference type="GeneID" id="63833524"/>
<feature type="binding site" evidence="12">
    <location>
        <position position="72"/>
    </location>
    <ligand>
        <name>S-adenosyl-L-methionine</name>
        <dbReference type="ChEBI" id="CHEBI:59789"/>
    </ligand>
</feature>
<dbReference type="PANTHER" id="PTHR12753">
    <property type="entry name" value="AD-003 - RELATED"/>
    <property type="match status" value="1"/>
</dbReference>
<dbReference type="AlphaFoldDB" id="A0A9P4YCB9"/>
<dbReference type="Pfam" id="PF05891">
    <property type="entry name" value="Methyltransf_PK"/>
    <property type="match status" value="1"/>
</dbReference>
<dbReference type="PIRSF" id="PIRSF016958">
    <property type="entry name" value="DUF858_MeTrfase_lik"/>
    <property type="match status" value="1"/>
</dbReference>
<dbReference type="Proteomes" id="UP000803844">
    <property type="component" value="Unassembled WGS sequence"/>
</dbReference>
<organism evidence="13 14">
    <name type="scientific">Cryphonectria parasitica (strain ATCC 38755 / EP155)</name>
    <dbReference type="NCBI Taxonomy" id="660469"/>
    <lineage>
        <taxon>Eukaryota</taxon>
        <taxon>Fungi</taxon>
        <taxon>Dikarya</taxon>
        <taxon>Ascomycota</taxon>
        <taxon>Pezizomycotina</taxon>
        <taxon>Sordariomycetes</taxon>
        <taxon>Sordariomycetidae</taxon>
        <taxon>Diaporthales</taxon>
        <taxon>Cryphonectriaceae</taxon>
        <taxon>Cryphonectria-Endothia species complex</taxon>
        <taxon>Cryphonectria</taxon>
    </lineage>
</organism>
<evidence type="ECO:0000256" key="3">
    <source>
        <dbReference type="ARBA" id="ARBA00022679"/>
    </source>
</evidence>
<keyword evidence="14" id="KW-1185">Reference proteome</keyword>
<evidence type="ECO:0000256" key="7">
    <source>
        <dbReference type="ARBA" id="ARBA00043129"/>
    </source>
</evidence>
<evidence type="ECO:0000256" key="6">
    <source>
        <dbReference type="ARBA" id="ARBA00039449"/>
    </source>
</evidence>
<evidence type="ECO:0000256" key="4">
    <source>
        <dbReference type="ARBA" id="ARBA00022691"/>
    </source>
</evidence>
<dbReference type="GO" id="GO:0005737">
    <property type="term" value="C:cytoplasm"/>
    <property type="evidence" value="ECO:0007669"/>
    <property type="project" value="TreeGrafter"/>
</dbReference>
<dbReference type="EMBL" id="MU032344">
    <property type="protein sequence ID" value="KAF3770384.1"/>
    <property type="molecule type" value="Genomic_DNA"/>
</dbReference>
<comment type="caution">
    <text evidence="13">The sequence shown here is derived from an EMBL/GenBank/DDBJ whole genome shotgun (WGS) entry which is preliminary data.</text>
</comment>
<evidence type="ECO:0000256" key="5">
    <source>
        <dbReference type="ARBA" id="ARBA00039112"/>
    </source>
</evidence>
<evidence type="ECO:0000256" key="9">
    <source>
        <dbReference type="ARBA" id="ARBA00047885"/>
    </source>
</evidence>
<evidence type="ECO:0000313" key="13">
    <source>
        <dbReference type="EMBL" id="KAF3770384.1"/>
    </source>
</evidence>